<dbReference type="GO" id="GO:0003697">
    <property type="term" value="F:single-stranded DNA binding"/>
    <property type="evidence" value="ECO:0007669"/>
    <property type="project" value="UniProtKB-UniRule"/>
</dbReference>
<dbReference type="SUPFAM" id="SSF50249">
    <property type="entry name" value="Nucleic acid-binding proteins"/>
    <property type="match status" value="1"/>
</dbReference>
<feature type="compositionally biased region" description="Gly residues" evidence="4">
    <location>
        <begin position="106"/>
        <end position="125"/>
    </location>
</feature>
<feature type="compositionally biased region" description="Acidic residues" evidence="4">
    <location>
        <begin position="156"/>
        <end position="166"/>
    </location>
</feature>
<dbReference type="Gene3D" id="2.40.50.140">
    <property type="entry name" value="Nucleic acid-binding proteins"/>
    <property type="match status" value="1"/>
</dbReference>
<dbReference type="PANTHER" id="PTHR10302">
    <property type="entry name" value="SINGLE-STRANDED DNA-BINDING PROTEIN"/>
    <property type="match status" value="1"/>
</dbReference>
<dbReference type="Proteomes" id="UP000823638">
    <property type="component" value="Unassembled WGS sequence"/>
</dbReference>
<comment type="subunit">
    <text evidence="2">Homotetramer.</text>
</comment>
<reference evidence="5" key="1">
    <citation type="submission" date="2020-10" db="EMBL/GenBank/DDBJ databases">
        <authorList>
            <person name="Gilroy R."/>
        </authorList>
    </citation>
    <scope>NUCLEOTIDE SEQUENCE</scope>
    <source>
        <strain evidence="5">10532</strain>
    </source>
</reference>
<evidence type="ECO:0000256" key="4">
    <source>
        <dbReference type="SAM" id="MobiDB-lite"/>
    </source>
</evidence>
<reference evidence="5" key="2">
    <citation type="journal article" date="2021" name="PeerJ">
        <title>Extensive microbial diversity within the chicken gut microbiome revealed by metagenomics and culture.</title>
        <authorList>
            <person name="Gilroy R."/>
            <person name="Ravi A."/>
            <person name="Getino M."/>
            <person name="Pursley I."/>
            <person name="Horton D.L."/>
            <person name="Alikhan N.F."/>
            <person name="Baker D."/>
            <person name="Gharbi K."/>
            <person name="Hall N."/>
            <person name="Watson M."/>
            <person name="Adriaenssens E.M."/>
            <person name="Foster-Nyarko E."/>
            <person name="Jarju S."/>
            <person name="Secka A."/>
            <person name="Antonio M."/>
            <person name="Oren A."/>
            <person name="Chaudhuri R.R."/>
            <person name="La Ragione R."/>
            <person name="Hildebrand F."/>
            <person name="Pallen M.J."/>
        </authorList>
    </citation>
    <scope>NUCLEOTIDE SEQUENCE</scope>
    <source>
        <strain evidence="5">10532</strain>
    </source>
</reference>
<dbReference type="PIRSF" id="PIRSF002070">
    <property type="entry name" value="SSB"/>
    <property type="match status" value="1"/>
</dbReference>
<evidence type="ECO:0000256" key="3">
    <source>
        <dbReference type="PIRNR" id="PIRNR002070"/>
    </source>
</evidence>
<evidence type="ECO:0000256" key="2">
    <source>
        <dbReference type="HAMAP-Rule" id="MF_00984"/>
    </source>
</evidence>
<dbReference type="GO" id="GO:0009295">
    <property type="term" value="C:nucleoid"/>
    <property type="evidence" value="ECO:0007669"/>
    <property type="project" value="TreeGrafter"/>
</dbReference>
<comment type="caution">
    <text evidence="5">The sequence shown here is derived from an EMBL/GenBank/DDBJ whole genome shotgun (WGS) entry which is preliminary data.</text>
</comment>
<evidence type="ECO:0000256" key="1">
    <source>
        <dbReference type="ARBA" id="ARBA00023125"/>
    </source>
</evidence>
<evidence type="ECO:0000313" key="6">
    <source>
        <dbReference type="Proteomes" id="UP000823638"/>
    </source>
</evidence>
<gene>
    <name evidence="5" type="primary">ssb</name>
    <name evidence="5" type="ORF">IAA81_10330</name>
</gene>
<name>A0A9D9N339_9SPIR</name>
<accession>A0A9D9N339</accession>
<proteinExistence type="inferred from homology"/>
<evidence type="ECO:0000313" key="5">
    <source>
        <dbReference type="EMBL" id="MBO8458599.1"/>
    </source>
</evidence>
<dbReference type="InterPro" id="IPR011344">
    <property type="entry name" value="ssDNA-bd"/>
</dbReference>
<protein>
    <recommendedName>
        <fullName evidence="2 3">Single-stranded DNA-binding protein</fullName>
        <shortName evidence="2">SSB</shortName>
    </recommendedName>
</protein>
<dbReference type="EMBL" id="JADIMM010000117">
    <property type="protein sequence ID" value="MBO8458599.1"/>
    <property type="molecule type" value="Genomic_DNA"/>
</dbReference>
<organism evidence="5 6">
    <name type="scientific">Candidatus Gallitreponema excrementavium</name>
    <dbReference type="NCBI Taxonomy" id="2840840"/>
    <lineage>
        <taxon>Bacteria</taxon>
        <taxon>Pseudomonadati</taxon>
        <taxon>Spirochaetota</taxon>
        <taxon>Spirochaetia</taxon>
        <taxon>Spirochaetales</taxon>
        <taxon>Candidatus Gallitreponema</taxon>
    </lineage>
</organism>
<dbReference type="HAMAP" id="MF_00984">
    <property type="entry name" value="SSB"/>
    <property type="match status" value="1"/>
</dbReference>
<dbReference type="PANTHER" id="PTHR10302:SF0">
    <property type="entry name" value="SINGLE-STRANDED DNA-BINDING PROTEIN, MITOCHONDRIAL"/>
    <property type="match status" value="1"/>
</dbReference>
<dbReference type="InterPro" id="IPR000424">
    <property type="entry name" value="Primosome_PriB/ssb"/>
</dbReference>
<dbReference type="PROSITE" id="PS50935">
    <property type="entry name" value="SSB"/>
    <property type="match status" value="1"/>
</dbReference>
<comment type="caution">
    <text evidence="2">Lacks conserved residue(s) required for the propagation of feature annotation.</text>
</comment>
<dbReference type="GO" id="GO:0006260">
    <property type="term" value="P:DNA replication"/>
    <property type="evidence" value="ECO:0007669"/>
    <property type="project" value="InterPro"/>
</dbReference>
<keyword evidence="1 2" id="KW-0238">DNA-binding</keyword>
<sequence length="166" mass="17908">MADINHVTLVGRLVRDSELVYLPSGQPVCRFSIAVNRKRKNGDQWVDEANFFDIVLWGRMGEAIGKYLLKGKQVGIEGELKQDRWEQDGQTRSKVEIVASNVMLLGGGSGGGSSSNGNSNPGGQGNTFQKRDGGGYNNSQSSYQGSGGYSGPVNESPEDFTDDIPF</sequence>
<dbReference type="NCBIfam" id="TIGR00621">
    <property type="entry name" value="ssb"/>
    <property type="match status" value="1"/>
</dbReference>
<dbReference type="InterPro" id="IPR012340">
    <property type="entry name" value="NA-bd_OB-fold"/>
</dbReference>
<feature type="region of interest" description="Disordered" evidence="4">
    <location>
        <begin position="106"/>
        <end position="166"/>
    </location>
</feature>
<dbReference type="AlphaFoldDB" id="A0A9D9N339"/>
<dbReference type="CDD" id="cd04496">
    <property type="entry name" value="SSB_OBF"/>
    <property type="match status" value="1"/>
</dbReference>
<dbReference type="Pfam" id="PF00436">
    <property type="entry name" value="SSB"/>
    <property type="match status" value="1"/>
</dbReference>